<evidence type="ECO:0000313" key="2">
    <source>
        <dbReference type="Proteomes" id="UP000028038"/>
    </source>
</evidence>
<sequence>MENGSWEFYRRGGGTPSDIHHRIQCARFIPAGAGNTNEIESKGRYAAVYPRWRGEHFMKHAGIYICPGLSPLARGTLHEARWNLYLPRFIPAGAGNTS</sequence>
<accession>A0A836ZCS5</accession>
<evidence type="ECO:0000313" key="1">
    <source>
        <dbReference type="EMBL" id="KEO28944.1"/>
    </source>
</evidence>
<organism evidence="1 2">
    <name type="scientific">Escherichia coli 2-460-02_S1_C1</name>
    <dbReference type="NCBI Taxonomy" id="1444044"/>
    <lineage>
        <taxon>Bacteria</taxon>
        <taxon>Pseudomonadati</taxon>
        <taxon>Pseudomonadota</taxon>
        <taxon>Gammaproteobacteria</taxon>
        <taxon>Enterobacterales</taxon>
        <taxon>Enterobacteriaceae</taxon>
        <taxon>Escherichia</taxon>
    </lineage>
</organism>
<proteinExistence type="predicted"/>
<name>A0A836ZCS5_ECOLX</name>
<reference evidence="1 2" key="1">
    <citation type="submission" date="2014-06" db="EMBL/GenBank/DDBJ databases">
        <title>Genetic Variability of E. coli after antibiotic treatment.</title>
        <authorList>
            <person name="Silbergeld E."/>
            <person name="Coles C."/>
            <person name="Seidman J.C."/>
            <person name="You Y."/>
            <person name="George J."/>
            <person name="Nadendla S."/>
            <person name="Daugherty S.C."/>
            <person name="Nagaraj S."/>
            <person name="Ott S."/>
            <person name="Klega K."/>
            <person name="Rasko D."/>
        </authorList>
    </citation>
    <scope>NUCLEOTIDE SEQUENCE [LARGE SCALE GENOMIC DNA]</scope>
    <source>
        <strain evidence="1 2">2-460-02_S1_C1</strain>
    </source>
</reference>
<dbReference type="AntiFam" id="ANF00006">
    <property type="entry name" value="Translation of CRISPR region"/>
</dbReference>
<protein>
    <submittedName>
        <fullName evidence="1">Uncharacterized protein</fullName>
    </submittedName>
</protein>
<dbReference type="AlphaFoldDB" id="A0A836ZCS5"/>
<comment type="caution">
    <text evidence="1">The sequence shown here is derived from an EMBL/GenBank/DDBJ whole genome shotgun (WGS) entry which is preliminary data.</text>
</comment>
<dbReference type="Proteomes" id="UP000028038">
    <property type="component" value="Unassembled WGS sequence"/>
</dbReference>
<dbReference type="AntiFam" id="ANF00057">
    <property type="entry name" value="Translation of E. coli type CRISPR repeat"/>
</dbReference>
<dbReference type="EMBL" id="JOSS01000056">
    <property type="protein sequence ID" value="KEO28944.1"/>
    <property type="molecule type" value="Genomic_DNA"/>
</dbReference>
<gene>
    <name evidence="1" type="ORF">AB05_3302</name>
</gene>